<dbReference type="InterPro" id="IPR002553">
    <property type="entry name" value="Clathrin/coatomer_adapt-like_N"/>
</dbReference>
<dbReference type="Pfam" id="PF01602">
    <property type="entry name" value="Adaptin_N"/>
    <property type="match status" value="1"/>
</dbReference>
<dbReference type="SUPFAM" id="SSF48371">
    <property type="entry name" value="ARM repeat"/>
    <property type="match status" value="1"/>
</dbReference>
<organism evidence="10 11">
    <name type="scientific">Triparma strigata</name>
    <dbReference type="NCBI Taxonomy" id="1606541"/>
    <lineage>
        <taxon>Eukaryota</taxon>
        <taxon>Sar</taxon>
        <taxon>Stramenopiles</taxon>
        <taxon>Ochrophyta</taxon>
        <taxon>Bolidophyceae</taxon>
        <taxon>Parmales</taxon>
        <taxon>Triparmaceae</taxon>
        <taxon>Triparma</taxon>
    </lineage>
</organism>
<name>A0A9W7BJ47_9STRA</name>
<dbReference type="Gene3D" id="1.25.10.10">
    <property type="entry name" value="Leucine-rich Repeat Variant"/>
    <property type="match status" value="1"/>
</dbReference>
<evidence type="ECO:0000256" key="3">
    <source>
        <dbReference type="ARBA" id="ARBA00022927"/>
    </source>
</evidence>
<feature type="compositionally biased region" description="Basic and acidic residues" evidence="7">
    <location>
        <begin position="646"/>
        <end position="657"/>
    </location>
</feature>
<feature type="domain" description="Clathrin adaptor alpha-adaptin appendage C-terminal subdomain" evidence="9">
    <location>
        <begin position="848"/>
        <end position="960"/>
    </location>
</feature>
<dbReference type="GO" id="GO:0035615">
    <property type="term" value="F:clathrin adaptor activity"/>
    <property type="evidence" value="ECO:0007669"/>
    <property type="project" value="InterPro"/>
</dbReference>
<evidence type="ECO:0000256" key="2">
    <source>
        <dbReference type="ARBA" id="ARBA00022448"/>
    </source>
</evidence>
<evidence type="ECO:0000313" key="10">
    <source>
        <dbReference type="EMBL" id="GMH92156.1"/>
    </source>
</evidence>
<comment type="subcellular location">
    <subcellularLocation>
        <location evidence="1">Endomembrane system</location>
        <topology evidence="1">Peripheral membrane protein</topology>
    </subcellularLocation>
    <subcellularLocation>
        <location evidence="5">Membrane</location>
        <location evidence="5">Coated pit</location>
    </subcellularLocation>
</comment>
<dbReference type="InterPro" id="IPR012295">
    <property type="entry name" value="TBP_dom_sf"/>
</dbReference>
<dbReference type="InterPro" id="IPR009028">
    <property type="entry name" value="Coatomer/calthrin_app_sub_C"/>
</dbReference>
<dbReference type="InterPro" id="IPR017104">
    <property type="entry name" value="AP2_complex_asu"/>
</dbReference>
<keyword evidence="5" id="KW-0254">Endocytosis</keyword>
<dbReference type="GO" id="GO:0072583">
    <property type="term" value="P:clathrin-dependent endocytosis"/>
    <property type="evidence" value="ECO:0007669"/>
    <property type="project" value="InterPro"/>
</dbReference>
<keyword evidence="3 5" id="KW-0653">Protein transport</keyword>
<sequence>MQYPVVDPNRPTLTSPAPLYRPLYLSITSTARGLQNFISDLRNAKSKEDESKRVSKELANIRSKFTASGSLSSYQKKKYVWKLVYAFMLGYDVDFGHAEVVSLVGSAKYSEKQVGYVAMSLLLKAGDSMMNMIVNSIRNDLVGSYDDAATSLALTSIANVSGIELMQALHVEVQRVLVSPNATPAVRKKAALCLLRLIRQLPDSIASADFAPHISNLLQDRHMGVLTSTMSLLIGLTSKHEQEYETMIPYAIHILSTLVLKKSVSPDYLYYRTPSPWLQIKLLRFLQYYPELMASGQAYVATLKQCLARILNDTDVSDSINKSNADHAVLFEAISTIVVFGDSGDEDLQLAAMRLLGKFISVREPNIRYLGLMTMSRLAVLHNNTNKEQIKTFQSVVVHSLKDADISVRRRALDLLFVMCDQTNAESIVDELITYLVAADAGIREQMVLKIAVLAEKFATSKKWYVDTILKLISISGDQVSDSIWHRVIVIVTNNSDDDLQQYVATTMFDVCSSKNAHVKAVAVGSYVLGEFGFLIAEEAGKSGEVQFQVLHQHWPLIDANTQGIMLTAFAKMYNLYEEIRPIIDPIFAKLKTSVDVELQQRSNEYRILGSLGPEIMEDILREMPAFDTQKVSTLEIALDQEHSDTHDVNVFKKKDPNSPASKRGSKTAQQEPEPEILVQAEPEPEPDLLDGFDDPPPAPIGGFDDPPLSKQAVTVGDPAAVASSFAKLLSTPQGVLFQNEYVQVGVKQEFRGSQGRIQLFAGNMGAESFTNFKLDMPQVPYLRTTVQDEMGATGAGCTLAPKQQARVMIMAEAIAPYCEAPGLTVTFETSTTTHSYPLKLPIVPTSFTEPVTVDKAAFMGRWGQLAAKESQEIITVSRTVDPAMMQQVAALLTGLKYGRCQEVDSPTTCSGCGTMKTGAKDGQGNPISVGCLVRIEANGDKFRVTARTLHPVVSQGVKETFCKVLKAL</sequence>
<feature type="region of interest" description="Disordered" evidence="7">
    <location>
        <begin position="646"/>
        <end position="712"/>
    </location>
</feature>
<comment type="function">
    <text evidence="5">Adaptins are components of the adaptor complexes which link clathrin to receptors in coated vesicles. Clathrin-associated protein complexes are believed to interact with the cytoplasmic tails of membrane proteins, leading to their selection and concentration.</text>
</comment>
<evidence type="ECO:0000259" key="9">
    <source>
        <dbReference type="Pfam" id="PF02296"/>
    </source>
</evidence>
<dbReference type="OrthoDB" id="413467at2759"/>
<evidence type="ECO:0000256" key="4">
    <source>
        <dbReference type="ARBA" id="ARBA00023136"/>
    </source>
</evidence>
<keyword evidence="11" id="KW-1185">Reference proteome</keyword>
<evidence type="ECO:0000256" key="1">
    <source>
        <dbReference type="ARBA" id="ARBA00004184"/>
    </source>
</evidence>
<keyword evidence="4 5" id="KW-0472">Membrane</keyword>
<comment type="similarity">
    <text evidence="5">Belongs to the adaptor complexes large subunit family.</text>
</comment>
<feature type="compositionally biased region" description="Acidic residues" evidence="7">
    <location>
        <begin position="683"/>
        <end position="694"/>
    </location>
</feature>
<accession>A0A9W7BJ47</accession>
<dbReference type="InterPro" id="IPR003164">
    <property type="entry name" value="Clathrin_a-adaptin_app_sub_C"/>
</dbReference>
<dbReference type="InterPro" id="IPR016024">
    <property type="entry name" value="ARM-type_fold"/>
</dbReference>
<evidence type="ECO:0000313" key="11">
    <source>
        <dbReference type="Proteomes" id="UP001165085"/>
    </source>
</evidence>
<dbReference type="PANTHER" id="PTHR22780">
    <property type="entry name" value="ADAPTIN, ALPHA/GAMMA/EPSILON"/>
    <property type="match status" value="1"/>
</dbReference>
<dbReference type="Gene3D" id="3.30.310.10">
    <property type="entry name" value="TATA-Binding Protein"/>
    <property type="match status" value="1"/>
</dbReference>
<feature type="domain" description="Clathrin/coatomer adaptor adaptin-like N-terminal" evidence="8">
    <location>
        <begin position="50"/>
        <end position="609"/>
    </location>
</feature>
<feature type="binding site" evidence="6">
    <location>
        <begin position="32"/>
        <end position="33"/>
    </location>
    <ligand>
        <name>a 1,2-diacyl-sn-glycero-3-phospho-(1D-myo-inositol-3,4,5-trisphosphate)</name>
        <dbReference type="ChEBI" id="CHEBI:57836"/>
    </ligand>
</feature>
<dbReference type="GO" id="GO:0030122">
    <property type="term" value="C:AP-2 adaptor complex"/>
    <property type="evidence" value="ECO:0007669"/>
    <property type="project" value="InterPro"/>
</dbReference>
<keyword evidence="5" id="KW-0168">Coated pit</keyword>
<dbReference type="SUPFAM" id="SSF55711">
    <property type="entry name" value="Subdomain of clathrin and coatomer appendage domain"/>
    <property type="match status" value="1"/>
</dbReference>
<reference evidence="11" key="1">
    <citation type="journal article" date="2023" name="Commun. Biol.">
        <title>Genome analysis of Parmales, the sister group of diatoms, reveals the evolutionary specialization of diatoms from phago-mixotrophs to photoautotrophs.</title>
        <authorList>
            <person name="Ban H."/>
            <person name="Sato S."/>
            <person name="Yoshikawa S."/>
            <person name="Yamada K."/>
            <person name="Nakamura Y."/>
            <person name="Ichinomiya M."/>
            <person name="Sato N."/>
            <person name="Blanc-Mathieu R."/>
            <person name="Endo H."/>
            <person name="Kuwata A."/>
            <person name="Ogata H."/>
        </authorList>
    </citation>
    <scope>NUCLEOTIDE SEQUENCE [LARGE SCALE GENOMIC DNA]</scope>
    <source>
        <strain evidence="11">NIES 3701</strain>
    </source>
</reference>
<dbReference type="InterPro" id="IPR013041">
    <property type="entry name" value="Clathrin_app_Ig-like_sf"/>
</dbReference>
<keyword evidence="2 5" id="KW-0813">Transport</keyword>
<dbReference type="EMBL" id="BRXY01000395">
    <property type="protein sequence ID" value="GMH92156.1"/>
    <property type="molecule type" value="Genomic_DNA"/>
</dbReference>
<evidence type="ECO:0000259" key="8">
    <source>
        <dbReference type="Pfam" id="PF01602"/>
    </source>
</evidence>
<dbReference type="InterPro" id="IPR050840">
    <property type="entry name" value="Adaptor_Complx_Large_Subunit"/>
</dbReference>
<feature type="binding site" evidence="6">
    <location>
        <position position="74"/>
    </location>
    <ligand>
        <name>a 1,2-diacyl-sn-glycero-3-phospho-(1D-myo-inositol-3,4,5-trisphosphate)</name>
        <dbReference type="ChEBI" id="CHEBI:57836"/>
    </ligand>
</feature>
<proteinExistence type="inferred from homology"/>
<evidence type="ECO:0000256" key="6">
    <source>
        <dbReference type="PIRSR" id="PIRSR037091-1"/>
    </source>
</evidence>
<dbReference type="Proteomes" id="UP001165085">
    <property type="component" value="Unassembled WGS sequence"/>
</dbReference>
<comment type="caution">
    <text evidence="10">The sequence shown here is derived from an EMBL/GenBank/DDBJ whole genome shotgun (WGS) entry which is preliminary data.</text>
</comment>
<dbReference type="AlphaFoldDB" id="A0A9W7BJ47"/>
<protein>
    <recommendedName>
        <fullName evidence="5">AP-2 complex subunit alpha</fullName>
    </recommendedName>
</protein>
<dbReference type="SUPFAM" id="SSF49348">
    <property type="entry name" value="Clathrin adaptor appendage domain"/>
    <property type="match status" value="1"/>
</dbReference>
<evidence type="ECO:0000256" key="7">
    <source>
        <dbReference type="SAM" id="MobiDB-lite"/>
    </source>
</evidence>
<dbReference type="Pfam" id="PF02296">
    <property type="entry name" value="Alpha_adaptin_C"/>
    <property type="match status" value="1"/>
</dbReference>
<gene>
    <name evidence="10" type="ORF">TrST_g6598</name>
</gene>
<feature type="binding site" evidence="6">
    <location>
        <begin position="78"/>
        <end position="82"/>
    </location>
    <ligand>
        <name>a 1,2-diacyl-sn-glycero-3-phospho-(1D-myo-inositol-3,4,5-trisphosphate)</name>
        <dbReference type="ChEBI" id="CHEBI:57836"/>
    </ligand>
</feature>
<dbReference type="InterPro" id="IPR011989">
    <property type="entry name" value="ARM-like"/>
</dbReference>
<feature type="binding site" evidence="6">
    <location>
        <position position="64"/>
    </location>
    <ligand>
        <name>a 1,2-diacyl-sn-glycero-3-phospho-(1D-myo-inositol-3,4,5-trisphosphate)</name>
        <dbReference type="ChEBI" id="CHEBI:57836"/>
    </ligand>
</feature>
<dbReference type="PIRSF" id="PIRSF037091">
    <property type="entry name" value="AP2_complex_alpha"/>
    <property type="match status" value="1"/>
</dbReference>
<dbReference type="Gene3D" id="2.60.40.1230">
    <property type="match status" value="1"/>
</dbReference>
<dbReference type="GO" id="GO:0006886">
    <property type="term" value="P:intracellular protein transport"/>
    <property type="evidence" value="ECO:0007669"/>
    <property type="project" value="UniProtKB-UniRule"/>
</dbReference>
<evidence type="ECO:0000256" key="5">
    <source>
        <dbReference type="PIRNR" id="PIRNR037091"/>
    </source>
</evidence>